<dbReference type="SUPFAM" id="SSF46785">
    <property type="entry name" value="Winged helix' DNA-binding domain"/>
    <property type="match status" value="1"/>
</dbReference>
<dbReference type="PANTHER" id="PTHR33154">
    <property type="entry name" value="TRANSCRIPTIONAL REGULATOR, ARSR FAMILY"/>
    <property type="match status" value="1"/>
</dbReference>
<accession>A0ABQ0Y4B6</accession>
<reference evidence="5 6" key="1">
    <citation type="submission" date="2019-07" db="EMBL/GenBank/DDBJ databases">
        <title>Whole genome shotgun sequence of Staphylococcus gallinarum NBRC 109767.</title>
        <authorList>
            <person name="Hosoyama A."/>
            <person name="Uohara A."/>
            <person name="Ohji S."/>
            <person name="Ichikawa N."/>
        </authorList>
    </citation>
    <scope>NUCLEOTIDE SEQUENCE [LARGE SCALE GENOMIC DNA]</scope>
    <source>
        <strain evidence="5 6">NBRC 109767</strain>
    </source>
</reference>
<dbReference type="PANTHER" id="PTHR33154:SF33">
    <property type="entry name" value="TRANSCRIPTIONAL REPRESSOR SDPR"/>
    <property type="match status" value="1"/>
</dbReference>
<keyword evidence="3" id="KW-0804">Transcription</keyword>
<dbReference type="PRINTS" id="PR00778">
    <property type="entry name" value="HTHARSR"/>
</dbReference>
<dbReference type="InterPro" id="IPR011991">
    <property type="entry name" value="ArsR-like_HTH"/>
</dbReference>
<name>A0ABQ0Y4B6_STAGA</name>
<comment type="caution">
    <text evidence="5">The sequence shown here is derived from an EMBL/GenBank/DDBJ whole genome shotgun (WGS) entry which is preliminary data.</text>
</comment>
<evidence type="ECO:0000256" key="1">
    <source>
        <dbReference type="ARBA" id="ARBA00023015"/>
    </source>
</evidence>
<dbReference type="SMART" id="SM00418">
    <property type="entry name" value="HTH_ARSR"/>
    <property type="match status" value="1"/>
</dbReference>
<dbReference type="InterPro" id="IPR036390">
    <property type="entry name" value="WH_DNA-bd_sf"/>
</dbReference>
<dbReference type="Pfam" id="PF01022">
    <property type="entry name" value="HTH_5"/>
    <property type="match status" value="1"/>
</dbReference>
<dbReference type="InterPro" id="IPR036388">
    <property type="entry name" value="WH-like_DNA-bd_sf"/>
</dbReference>
<dbReference type="InterPro" id="IPR001845">
    <property type="entry name" value="HTH_ArsR_DNA-bd_dom"/>
</dbReference>
<dbReference type="InterPro" id="IPR051081">
    <property type="entry name" value="HTH_MetalResp_TranReg"/>
</dbReference>
<evidence type="ECO:0000313" key="5">
    <source>
        <dbReference type="EMBL" id="GEQ06243.1"/>
    </source>
</evidence>
<dbReference type="PROSITE" id="PS50987">
    <property type="entry name" value="HTH_ARSR_2"/>
    <property type="match status" value="1"/>
</dbReference>
<dbReference type="EMBL" id="BKAX01000006">
    <property type="protein sequence ID" value="GEQ06243.1"/>
    <property type="molecule type" value="Genomic_DNA"/>
</dbReference>
<protein>
    <submittedName>
        <fullName evidence="5">Transcriptional regulator</fullName>
    </submittedName>
</protein>
<evidence type="ECO:0000313" key="6">
    <source>
        <dbReference type="Proteomes" id="UP000321057"/>
    </source>
</evidence>
<evidence type="ECO:0000256" key="3">
    <source>
        <dbReference type="ARBA" id="ARBA00023163"/>
    </source>
</evidence>
<dbReference type="NCBIfam" id="NF033788">
    <property type="entry name" value="HTH_metalloreg"/>
    <property type="match status" value="1"/>
</dbReference>
<gene>
    <name evidence="5" type="ORF">SGA02_20710</name>
</gene>
<evidence type="ECO:0000259" key="4">
    <source>
        <dbReference type="PROSITE" id="PS50987"/>
    </source>
</evidence>
<sequence>MEEKTLDVFKRGSKLLNILQDEKRQQILVLLCREQQLTVNQITELLPISRPAVSHHLKMMYEVGLLRVKQVGLERYYSSDLEDALAWLKELTSSLEENIKNKESV</sequence>
<dbReference type="Proteomes" id="UP000321057">
    <property type="component" value="Unassembled WGS sequence"/>
</dbReference>
<keyword evidence="1" id="KW-0805">Transcription regulation</keyword>
<dbReference type="RefSeq" id="WP_042737840.1">
    <property type="nucleotide sequence ID" value="NZ_BKAX01000006.1"/>
</dbReference>
<dbReference type="Gene3D" id="1.10.10.10">
    <property type="entry name" value="Winged helix-like DNA-binding domain superfamily/Winged helix DNA-binding domain"/>
    <property type="match status" value="1"/>
</dbReference>
<keyword evidence="6" id="KW-1185">Reference proteome</keyword>
<feature type="domain" description="HTH arsR-type" evidence="4">
    <location>
        <begin position="6"/>
        <end position="99"/>
    </location>
</feature>
<evidence type="ECO:0000256" key="2">
    <source>
        <dbReference type="ARBA" id="ARBA00023125"/>
    </source>
</evidence>
<organism evidence="5 6">
    <name type="scientific">Staphylococcus gallinarum</name>
    <dbReference type="NCBI Taxonomy" id="1293"/>
    <lineage>
        <taxon>Bacteria</taxon>
        <taxon>Bacillati</taxon>
        <taxon>Bacillota</taxon>
        <taxon>Bacilli</taxon>
        <taxon>Bacillales</taxon>
        <taxon>Staphylococcaceae</taxon>
        <taxon>Staphylococcus</taxon>
    </lineage>
</organism>
<proteinExistence type="predicted"/>
<keyword evidence="2" id="KW-0238">DNA-binding</keyword>
<dbReference type="CDD" id="cd00090">
    <property type="entry name" value="HTH_ARSR"/>
    <property type="match status" value="1"/>
</dbReference>